<feature type="transmembrane region" description="Helical" evidence="5">
    <location>
        <begin position="56"/>
        <end position="76"/>
    </location>
</feature>
<dbReference type="PANTHER" id="PTHR10783">
    <property type="entry name" value="XENOTROPIC AND POLYTROPIC RETROVIRUS RECEPTOR 1-RELATED"/>
    <property type="match status" value="1"/>
</dbReference>
<reference evidence="7 8" key="1">
    <citation type="journal article" date="2018" name="Sci. Data">
        <title>The draft genome sequence of cork oak.</title>
        <authorList>
            <person name="Ramos A.M."/>
            <person name="Usie A."/>
            <person name="Barbosa P."/>
            <person name="Barros P.M."/>
            <person name="Capote T."/>
            <person name="Chaves I."/>
            <person name="Simoes F."/>
            <person name="Abreu I."/>
            <person name="Carrasquinho I."/>
            <person name="Faro C."/>
            <person name="Guimaraes J.B."/>
            <person name="Mendonca D."/>
            <person name="Nobrega F."/>
            <person name="Rodrigues L."/>
            <person name="Saibo N.J.M."/>
            <person name="Varela M.C."/>
            <person name="Egas C."/>
            <person name="Matos J."/>
            <person name="Miguel C.M."/>
            <person name="Oliveira M.M."/>
            <person name="Ricardo C.P."/>
            <person name="Goncalves S."/>
        </authorList>
    </citation>
    <scope>NUCLEOTIDE SEQUENCE [LARGE SCALE GENOMIC DNA]</scope>
    <source>
        <strain evidence="8">cv. HL8</strain>
    </source>
</reference>
<protein>
    <submittedName>
        <fullName evidence="7">Phosphate transporter pho1 like protein 3</fullName>
    </submittedName>
</protein>
<dbReference type="PROSITE" id="PS51380">
    <property type="entry name" value="EXS"/>
    <property type="match status" value="1"/>
</dbReference>
<dbReference type="GO" id="GO:0005802">
    <property type="term" value="C:trans-Golgi network"/>
    <property type="evidence" value="ECO:0007669"/>
    <property type="project" value="TreeGrafter"/>
</dbReference>
<organism evidence="7 8">
    <name type="scientific">Quercus suber</name>
    <name type="common">Cork oak</name>
    <dbReference type="NCBI Taxonomy" id="58331"/>
    <lineage>
        <taxon>Eukaryota</taxon>
        <taxon>Viridiplantae</taxon>
        <taxon>Streptophyta</taxon>
        <taxon>Embryophyta</taxon>
        <taxon>Tracheophyta</taxon>
        <taxon>Spermatophyta</taxon>
        <taxon>Magnoliopsida</taxon>
        <taxon>eudicotyledons</taxon>
        <taxon>Gunneridae</taxon>
        <taxon>Pentapetalae</taxon>
        <taxon>rosids</taxon>
        <taxon>fabids</taxon>
        <taxon>Fagales</taxon>
        <taxon>Fagaceae</taxon>
        <taxon>Quercus</taxon>
    </lineage>
</organism>
<evidence type="ECO:0000313" key="7">
    <source>
        <dbReference type="EMBL" id="KAK7825619.1"/>
    </source>
</evidence>
<dbReference type="Pfam" id="PF03124">
    <property type="entry name" value="EXS"/>
    <property type="match status" value="2"/>
</dbReference>
<evidence type="ECO:0000256" key="1">
    <source>
        <dbReference type="ARBA" id="ARBA00004141"/>
    </source>
</evidence>
<dbReference type="InterPro" id="IPR004342">
    <property type="entry name" value="EXS_C"/>
</dbReference>
<dbReference type="EMBL" id="PKMF04000570">
    <property type="protein sequence ID" value="KAK7825619.1"/>
    <property type="molecule type" value="Genomic_DNA"/>
</dbReference>
<proteinExistence type="predicted"/>
<evidence type="ECO:0000256" key="5">
    <source>
        <dbReference type="SAM" id="Phobius"/>
    </source>
</evidence>
<dbReference type="GO" id="GO:0000822">
    <property type="term" value="F:inositol hexakisphosphate binding"/>
    <property type="evidence" value="ECO:0007669"/>
    <property type="project" value="TreeGrafter"/>
</dbReference>
<dbReference type="GO" id="GO:0006817">
    <property type="term" value="P:phosphate ion transport"/>
    <property type="evidence" value="ECO:0007669"/>
    <property type="project" value="TreeGrafter"/>
</dbReference>
<dbReference type="GO" id="GO:0005886">
    <property type="term" value="C:plasma membrane"/>
    <property type="evidence" value="ECO:0007669"/>
    <property type="project" value="TreeGrafter"/>
</dbReference>
<keyword evidence="4 5" id="KW-0472">Membrane</keyword>
<evidence type="ECO:0000256" key="3">
    <source>
        <dbReference type="ARBA" id="ARBA00022989"/>
    </source>
</evidence>
<dbReference type="GO" id="GO:0016036">
    <property type="term" value="P:cellular response to phosphate starvation"/>
    <property type="evidence" value="ECO:0007669"/>
    <property type="project" value="TreeGrafter"/>
</dbReference>
<keyword evidence="2 5" id="KW-0812">Transmembrane</keyword>
<accession>A0AAW0JFG7</accession>
<sequence>HYSYSQGFDIDFGSYVLSLTLQITSRNASKSYMKMVDNSYLGSSDEAMRERHRTTFSTGFLAGCSVALILALILIICTRNIMDKPKATEYMDTMFPLYSLFGFIVLHMIMYASNIYFWRRYQVNYSFIFGFKQGTELGYREVLHLGFGLAVLALAIVLLNLDMEMDQKTKDYGTFTELLPLNLAEPNPFFLCSLCSSYYSVHLTSCIAQIVSSSLQVSFTVSVLLCTRRLYEERDPMQGYNGIKYFLTIVAVILRTANSPDKVMGWKLLVGIFSAIAAIVATYWDLFIDWGLLQRRSKNHWLRDKLLVPHKSVLNVLLRFAWMQTVLGFQVSFLHKNSLMAIVASLEIIRRGIWNFFRLENEHLNNVGKYRAFKSVPLPFNYDEDEDKDE</sequence>
<feature type="transmembrane region" description="Helical" evidence="5">
    <location>
        <begin position="142"/>
        <end position="161"/>
    </location>
</feature>
<evidence type="ECO:0000256" key="2">
    <source>
        <dbReference type="ARBA" id="ARBA00022692"/>
    </source>
</evidence>
<evidence type="ECO:0000259" key="6">
    <source>
        <dbReference type="PROSITE" id="PS51380"/>
    </source>
</evidence>
<evidence type="ECO:0000256" key="4">
    <source>
        <dbReference type="ARBA" id="ARBA00023136"/>
    </source>
</evidence>
<feature type="domain" description="EXS" evidence="6">
    <location>
        <begin position="202"/>
        <end position="390"/>
    </location>
</feature>
<keyword evidence="3 5" id="KW-1133">Transmembrane helix</keyword>
<evidence type="ECO:0000313" key="8">
    <source>
        <dbReference type="Proteomes" id="UP000237347"/>
    </source>
</evidence>
<gene>
    <name evidence="7" type="primary">PHO1:H3_0</name>
    <name evidence="7" type="ORF">CFP56_032979</name>
</gene>
<dbReference type="Proteomes" id="UP000237347">
    <property type="component" value="Unassembled WGS sequence"/>
</dbReference>
<dbReference type="PANTHER" id="PTHR10783:SF4">
    <property type="entry name" value="PHOSPHATE TRANSPORTER PHO1 HOMOLOG 3"/>
    <property type="match status" value="1"/>
</dbReference>
<feature type="non-terminal residue" evidence="7">
    <location>
        <position position="1"/>
    </location>
</feature>
<keyword evidence="8" id="KW-1185">Reference proteome</keyword>
<comment type="caution">
    <text evidence="7">The sequence shown here is derived from an EMBL/GenBank/DDBJ whole genome shotgun (WGS) entry which is preliminary data.</text>
</comment>
<dbReference type="AlphaFoldDB" id="A0AAW0JFG7"/>
<feature type="transmembrane region" description="Helical" evidence="5">
    <location>
        <begin position="269"/>
        <end position="292"/>
    </location>
</feature>
<feature type="transmembrane region" description="Helical" evidence="5">
    <location>
        <begin position="96"/>
        <end position="118"/>
    </location>
</feature>
<name>A0AAW0JFG7_QUESU</name>
<comment type="subcellular location">
    <subcellularLocation>
        <location evidence="1">Membrane</location>
        <topology evidence="1">Multi-pass membrane protein</topology>
    </subcellularLocation>
</comment>